<dbReference type="GO" id="GO:0061630">
    <property type="term" value="F:ubiquitin protein ligase activity"/>
    <property type="evidence" value="ECO:0007669"/>
    <property type="project" value="TreeGrafter"/>
</dbReference>
<gene>
    <name evidence="6" type="ORF">L798_02126</name>
</gene>
<evidence type="ECO:0000256" key="1">
    <source>
        <dbReference type="ARBA" id="ARBA00022771"/>
    </source>
</evidence>
<dbReference type="PROSITE" id="PS50089">
    <property type="entry name" value="ZF_RING_2"/>
    <property type="match status" value="1"/>
</dbReference>
<reference evidence="6 7" key="1">
    <citation type="journal article" date="2014" name="Nat. Commun.">
        <title>Molecular traces of alternative social organization in a termite genome.</title>
        <authorList>
            <person name="Terrapon N."/>
            <person name="Li C."/>
            <person name="Robertson H.M."/>
            <person name="Ji L."/>
            <person name="Meng X."/>
            <person name="Booth W."/>
            <person name="Chen Z."/>
            <person name="Childers C.P."/>
            <person name="Glastad K.M."/>
            <person name="Gokhale K."/>
            <person name="Gowin J."/>
            <person name="Gronenberg W."/>
            <person name="Hermansen R.A."/>
            <person name="Hu H."/>
            <person name="Hunt B.G."/>
            <person name="Huylmans A.K."/>
            <person name="Khalil S.M."/>
            <person name="Mitchell R.D."/>
            <person name="Munoz-Torres M.C."/>
            <person name="Mustard J.A."/>
            <person name="Pan H."/>
            <person name="Reese J.T."/>
            <person name="Scharf M.E."/>
            <person name="Sun F."/>
            <person name="Vogel H."/>
            <person name="Xiao J."/>
            <person name="Yang W."/>
            <person name="Yang Z."/>
            <person name="Yang Z."/>
            <person name="Zhou J."/>
            <person name="Zhu J."/>
            <person name="Brent C.S."/>
            <person name="Elsik C.G."/>
            <person name="Goodisman M.A."/>
            <person name="Liberles D.A."/>
            <person name="Roe R.M."/>
            <person name="Vargo E.L."/>
            <person name="Vilcinskas A."/>
            <person name="Wang J."/>
            <person name="Bornberg-Bauer E."/>
            <person name="Korb J."/>
            <person name="Zhang G."/>
            <person name="Liebig J."/>
        </authorList>
    </citation>
    <scope>NUCLEOTIDE SEQUENCE [LARGE SCALE GENOMIC DNA]</scope>
    <source>
        <tissue evidence="6">Whole organism</tissue>
    </source>
</reference>
<evidence type="ECO:0000313" key="6">
    <source>
        <dbReference type="EMBL" id="KDR08300.1"/>
    </source>
</evidence>
<dbReference type="eggNOG" id="KOG3872">
    <property type="taxonomic scope" value="Eukaryota"/>
</dbReference>
<dbReference type="InterPro" id="IPR001841">
    <property type="entry name" value="Znf_RING"/>
</dbReference>
<dbReference type="SMART" id="SM00184">
    <property type="entry name" value="RING"/>
    <property type="match status" value="1"/>
</dbReference>
<dbReference type="PANTHER" id="PTHR15898">
    <property type="entry name" value="BIFUNCTIONAL APOPTOSIS REGULATOR"/>
    <property type="match status" value="1"/>
</dbReference>
<protein>
    <submittedName>
        <fullName evidence="6">E3 ubiquitin-protein ligase RNF8</fullName>
    </submittedName>
</protein>
<evidence type="ECO:0000256" key="3">
    <source>
        <dbReference type="PROSITE-ProRule" id="PRU00175"/>
    </source>
</evidence>
<keyword evidence="7" id="KW-1185">Reference proteome</keyword>
<feature type="region of interest" description="Disordered" evidence="4">
    <location>
        <begin position="1"/>
        <end position="24"/>
    </location>
</feature>
<proteinExistence type="predicted"/>
<dbReference type="SUPFAM" id="SSF57850">
    <property type="entry name" value="RING/U-box"/>
    <property type="match status" value="1"/>
</dbReference>
<dbReference type="GO" id="GO:0043161">
    <property type="term" value="P:proteasome-mediated ubiquitin-dependent protein catabolic process"/>
    <property type="evidence" value="ECO:0007669"/>
    <property type="project" value="TreeGrafter"/>
</dbReference>
<evidence type="ECO:0000256" key="2">
    <source>
        <dbReference type="ARBA" id="ARBA00022833"/>
    </source>
</evidence>
<dbReference type="PANTHER" id="PTHR15898:SF13">
    <property type="entry name" value="BIFUNCTIONAL APOPTOSIS REGULATOR"/>
    <property type="match status" value="1"/>
</dbReference>
<name>A0A067QHX9_ZOONE</name>
<dbReference type="EMBL" id="KK853341">
    <property type="protein sequence ID" value="KDR08300.1"/>
    <property type="molecule type" value="Genomic_DNA"/>
</dbReference>
<evidence type="ECO:0000313" key="7">
    <source>
        <dbReference type="Proteomes" id="UP000027135"/>
    </source>
</evidence>
<feature type="domain" description="RING-type" evidence="5">
    <location>
        <begin position="190"/>
        <end position="228"/>
    </location>
</feature>
<evidence type="ECO:0000256" key="4">
    <source>
        <dbReference type="SAM" id="MobiDB-lite"/>
    </source>
</evidence>
<dbReference type="Pfam" id="PF13923">
    <property type="entry name" value="zf-C3HC4_2"/>
    <property type="match status" value="1"/>
</dbReference>
<keyword evidence="2" id="KW-0862">Zinc</keyword>
<dbReference type="STRING" id="136037.A0A067QHX9"/>
<keyword evidence="1 3" id="KW-0479">Metal-binding</keyword>
<sequence length="254" mass="30274">MKETKTKENPEQQEMMDHQEKLDAQEKLLQEEKLEEMKTLLKEKQRTQELLCKKLQEKEVQMLQDLKRLQEEKDEQTLDRLEELCKEVAEIEDDIQILLERMEVMQKDEMEIEIELAKKKLELTNKLKAMQEIIQKVKRGAFNTEGKKQYLEQELDKIRKAENDAPESFLKAKQEVLDKFEEPIETEFQCSICRELLVMATILNCGHTCCRSCIVKWMEEKNNCPICRTSITSQFRSSVMDNIINSWLEIKRLR</sequence>
<dbReference type="InParanoid" id="A0A067QHX9"/>
<dbReference type="Proteomes" id="UP000027135">
    <property type="component" value="Unassembled WGS sequence"/>
</dbReference>
<organism evidence="6 7">
    <name type="scientific">Zootermopsis nevadensis</name>
    <name type="common">Dampwood termite</name>
    <dbReference type="NCBI Taxonomy" id="136037"/>
    <lineage>
        <taxon>Eukaryota</taxon>
        <taxon>Metazoa</taxon>
        <taxon>Ecdysozoa</taxon>
        <taxon>Arthropoda</taxon>
        <taxon>Hexapoda</taxon>
        <taxon>Insecta</taxon>
        <taxon>Pterygota</taxon>
        <taxon>Neoptera</taxon>
        <taxon>Polyneoptera</taxon>
        <taxon>Dictyoptera</taxon>
        <taxon>Blattodea</taxon>
        <taxon>Blattoidea</taxon>
        <taxon>Termitoidae</taxon>
        <taxon>Termopsidae</taxon>
        <taxon>Zootermopsis</taxon>
    </lineage>
</organism>
<keyword evidence="1 3" id="KW-0863">Zinc-finger</keyword>
<accession>A0A067QHX9</accession>
<dbReference type="AlphaFoldDB" id="A0A067QHX9"/>
<dbReference type="Gene3D" id="3.30.40.10">
    <property type="entry name" value="Zinc/RING finger domain, C3HC4 (zinc finger)"/>
    <property type="match status" value="1"/>
</dbReference>
<dbReference type="InterPro" id="IPR013083">
    <property type="entry name" value="Znf_RING/FYVE/PHD"/>
</dbReference>
<evidence type="ECO:0000259" key="5">
    <source>
        <dbReference type="PROSITE" id="PS50089"/>
    </source>
</evidence>
<dbReference type="GO" id="GO:0008270">
    <property type="term" value="F:zinc ion binding"/>
    <property type="evidence" value="ECO:0007669"/>
    <property type="project" value="UniProtKB-KW"/>
</dbReference>